<comment type="caution">
    <text evidence="2">The sequence shown here is derived from an EMBL/GenBank/DDBJ whole genome shotgun (WGS) entry which is preliminary data.</text>
</comment>
<dbReference type="Proteomes" id="UP001597178">
    <property type="component" value="Unassembled WGS sequence"/>
</dbReference>
<protein>
    <submittedName>
        <fullName evidence="2">Uncharacterized protein</fullName>
    </submittedName>
</protein>
<keyword evidence="1" id="KW-0472">Membrane</keyword>
<proteinExistence type="predicted"/>
<keyword evidence="3" id="KW-1185">Reference proteome</keyword>
<name>A0ABW3ZZI7_9BACI</name>
<accession>A0ABW3ZZI7</accession>
<sequence length="65" mass="7512">MPKVKIHPLILVGLFINSIAMIFYAYESYSNQEIGHGVIFTLLFTFLFGLVIWGSIRNKQIDHKK</sequence>
<evidence type="ECO:0000313" key="2">
    <source>
        <dbReference type="EMBL" id="MFD1363425.1"/>
    </source>
</evidence>
<evidence type="ECO:0000313" key="3">
    <source>
        <dbReference type="Proteomes" id="UP001597178"/>
    </source>
</evidence>
<dbReference type="EMBL" id="JBHTNH010000057">
    <property type="protein sequence ID" value="MFD1363425.1"/>
    <property type="molecule type" value="Genomic_DNA"/>
</dbReference>
<feature type="transmembrane region" description="Helical" evidence="1">
    <location>
        <begin position="38"/>
        <end position="56"/>
    </location>
</feature>
<keyword evidence="1" id="KW-0812">Transmembrane</keyword>
<evidence type="ECO:0000256" key="1">
    <source>
        <dbReference type="SAM" id="Phobius"/>
    </source>
</evidence>
<gene>
    <name evidence="2" type="ORF">ACFQ4A_17605</name>
</gene>
<dbReference type="RefSeq" id="WP_382402674.1">
    <property type="nucleotide sequence ID" value="NZ_JBHTNH010000057.1"/>
</dbReference>
<reference evidence="3" key="1">
    <citation type="journal article" date="2019" name="Int. J. Syst. Evol. Microbiol.">
        <title>The Global Catalogue of Microorganisms (GCM) 10K type strain sequencing project: providing services to taxonomists for standard genome sequencing and annotation.</title>
        <authorList>
            <consortium name="The Broad Institute Genomics Platform"/>
            <consortium name="The Broad Institute Genome Sequencing Center for Infectious Disease"/>
            <person name="Wu L."/>
            <person name="Ma J."/>
        </authorList>
    </citation>
    <scope>NUCLEOTIDE SEQUENCE [LARGE SCALE GENOMIC DNA]</scope>
    <source>
        <strain evidence="3">CCUG 54822</strain>
    </source>
</reference>
<feature type="transmembrane region" description="Helical" evidence="1">
    <location>
        <begin position="7"/>
        <end position="26"/>
    </location>
</feature>
<keyword evidence="1" id="KW-1133">Transmembrane helix</keyword>
<organism evidence="2 3">
    <name type="scientific">Lentibacillus salinarum</name>
    <dbReference type="NCBI Taxonomy" id="446820"/>
    <lineage>
        <taxon>Bacteria</taxon>
        <taxon>Bacillati</taxon>
        <taxon>Bacillota</taxon>
        <taxon>Bacilli</taxon>
        <taxon>Bacillales</taxon>
        <taxon>Bacillaceae</taxon>
        <taxon>Lentibacillus</taxon>
    </lineage>
</organism>